<evidence type="ECO:0000313" key="14">
    <source>
        <dbReference type="Proteomes" id="UP000253769"/>
    </source>
</evidence>
<dbReference type="Pfam" id="PF00156">
    <property type="entry name" value="Pribosyltran"/>
    <property type="match status" value="1"/>
</dbReference>
<reference evidence="13 14" key="1">
    <citation type="submission" date="2018-07" db="EMBL/GenBank/DDBJ databases">
        <title>Motiliproteus coralliicola sp. nov., a bacterium isolated from Coral.</title>
        <authorList>
            <person name="Wang G."/>
        </authorList>
    </citation>
    <scope>NUCLEOTIDE SEQUENCE [LARGE SCALE GENOMIC DNA]</scope>
    <source>
        <strain evidence="13 14">C34</strain>
    </source>
</reference>
<evidence type="ECO:0000256" key="4">
    <source>
        <dbReference type="ARBA" id="ARBA00004659"/>
    </source>
</evidence>
<keyword evidence="8 11" id="KW-0328">Glycosyltransferase</keyword>
<evidence type="ECO:0000313" key="13">
    <source>
        <dbReference type="EMBL" id="RDE24294.1"/>
    </source>
</evidence>
<gene>
    <name evidence="11" type="primary">apt</name>
    <name evidence="13" type="ORF">DV711_01505</name>
</gene>
<comment type="catalytic activity">
    <reaction evidence="1 11">
        <text>AMP + diphosphate = 5-phospho-alpha-D-ribose 1-diphosphate + adenine</text>
        <dbReference type="Rhea" id="RHEA:16609"/>
        <dbReference type="ChEBI" id="CHEBI:16708"/>
        <dbReference type="ChEBI" id="CHEBI:33019"/>
        <dbReference type="ChEBI" id="CHEBI:58017"/>
        <dbReference type="ChEBI" id="CHEBI:456215"/>
        <dbReference type="EC" id="2.4.2.7"/>
    </reaction>
</comment>
<accession>A0A369WUQ8</accession>
<comment type="caution">
    <text evidence="13">The sequence shown here is derived from an EMBL/GenBank/DDBJ whole genome shotgun (WGS) entry which is preliminary data.</text>
</comment>
<dbReference type="FunFam" id="3.40.50.2020:FF:000021">
    <property type="entry name" value="Adenine phosphoribosyltransferase"/>
    <property type="match status" value="1"/>
</dbReference>
<dbReference type="GO" id="GO:0044209">
    <property type="term" value="P:AMP salvage"/>
    <property type="evidence" value="ECO:0007669"/>
    <property type="project" value="UniProtKB-UniRule"/>
</dbReference>
<keyword evidence="9 11" id="KW-0808">Transferase</keyword>
<dbReference type="AlphaFoldDB" id="A0A369WUQ8"/>
<dbReference type="NCBIfam" id="TIGR01090">
    <property type="entry name" value="apt"/>
    <property type="match status" value="1"/>
</dbReference>
<comment type="subcellular location">
    <subcellularLocation>
        <location evidence="3 11">Cytoplasm</location>
    </subcellularLocation>
</comment>
<dbReference type="GO" id="GO:0003999">
    <property type="term" value="F:adenine phosphoribosyltransferase activity"/>
    <property type="evidence" value="ECO:0007669"/>
    <property type="project" value="UniProtKB-UniRule"/>
</dbReference>
<dbReference type="HAMAP" id="MF_00004">
    <property type="entry name" value="Aden_phosphoribosyltr"/>
    <property type="match status" value="1"/>
</dbReference>
<evidence type="ECO:0000256" key="2">
    <source>
        <dbReference type="ARBA" id="ARBA00003968"/>
    </source>
</evidence>
<dbReference type="GO" id="GO:0005737">
    <property type="term" value="C:cytoplasm"/>
    <property type="evidence" value="ECO:0007669"/>
    <property type="project" value="UniProtKB-SubCell"/>
</dbReference>
<dbReference type="InterPro" id="IPR029057">
    <property type="entry name" value="PRTase-like"/>
</dbReference>
<evidence type="ECO:0000256" key="9">
    <source>
        <dbReference type="ARBA" id="ARBA00022679"/>
    </source>
</evidence>
<comment type="pathway">
    <text evidence="4 11">Purine metabolism; AMP biosynthesis via salvage pathway; AMP from adenine: step 1/1.</text>
</comment>
<evidence type="ECO:0000256" key="8">
    <source>
        <dbReference type="ARBA" id="ARBA00022676"/>
    </source>
</evidence>
<evidence type="ECO:0000256" key="10">
    <source>
        <dbReference type="ARBA" id="ARBA00022726"/>
    </source>
</evidence>
<proteinExistence type="inferred from homology"/>
<name>A0A369WUQ8_9GAMM</name>
<dbReference type="GO" id="GO:0002055">
    <property type="term" value="F:adenine binding"/>
    <property type="evidence" value="ECO:0007669"/>
    <property type="project" value="TreeGrafter"/>
</dbReference>
<dbReference type="Proteomes" id="UP000253769">
    <property type="component" value="Unassembled WGS sequence"/>
</dbReference>
<evidence type="ECO:0000256" key="5">
    <source>
        <dbReference type="ARBA" id="ARBA00008391"/>
    </source>
</evidence>
<comment type="function">
    <text evidence="2 11">Catalyzes a salvage reaction resulting in the formation of AMP, that is energically less costly than de novo synthesis.</text>
</comment>
<dbReference type="OrthoDB" id="9803963at2"/>
<comment type="subunit">
    <text evidence="11">Homodimer.</text>
</comment>
<evidence type="ECO:0000256" key="11">
    <source>
        <dbReference type="HAMAP-Rule" id="MF_00004"/>
    </source>
</evidence>
<protein>
    <recommendedName>
        <fullName evidence="6 11">Adenine phosphoribosyltransferase</fullName>
        <shortName evidence="11">APRT</shortName>
        <ecNumber evidence="6 11">2.4.2.7</ecNumber>
    </recommendedName>
</protein>
<dbReference type="RefSeq" id="WP_114693878.1">
    <property type="nucleotide sequence ID" value="NZ_QQOH01000001.1"/>
</dbReference>
<dbReference type="PANTHER" id="PTHR32315:SF3">
    <property type="entry name" value="ADENINE PHOSPHORIBOSYLTRANSFERASE"/>
    <property type="match status" value="1"/>
</dbReference>
<dbReference type="GO" id="GO:0006166">
    <property type="term" value="P:purine ribonucleoside salvage"/>
    <property type="evidence" value="ECO:0007669"/>
    <property type="project" value="UniProtKB-UniRule"/>
</dbReference>
<dbReference type="NCBIfam" id="NF002634">
    <property type="entry name" value="PRK02304.1-3"/>
    <property type="match status" value="1"/>
</dbReference>
<evidence type="ECO:0000256" key="6">
    <source>
        <dbReference type="ARBA" id="ARBA00011893"/>
    </source>
</evidence>
<dbReference type="Gene3D" id="3.40.50.2020">
    <property type="match status" value="1"/>
</dbReference>
<dbReference type="InterPro" id="IPR005764">
    <property type="entry name" value="Ade_phspho_trans"/>
</dbReference>
<dbReference type="SUPFAM" id="SSF53271">
    <property type="entry name" value="PRTase-like"/>
    <property type="match status" value="1"/>
</dbReference>
<dbReference type="NCBIfam" id="NF002636">
    <property type="entry name" value="PRK02304.1-5"/>
    <property type="match status" value="1"/>
</dbReference>
<evidence type="ECO:0000256" key="3">
    <source>
        <dbReference type="ARBA" id="ARBA00004496"/>
    </source>
</evidence>
<keyword evidence="7 11" id="KW-0963">Cytoplasm</keyword>
<dbReference type="InterPro" id="IPR000836">
    <property type="entry name" value="PRTase_dom"/>
</dbReference>
<feature type="domain" description="Phosphoribosyltransferase" evidence="12">
    <location>
        <begin position="39"/>
        <end position="154"/>
    </location>
</feature>
<dbReference type="UniPathway" id="UPA00588">
    <property type="reaction ID" value="UER00646"/>
</dbReference>
<dbReference type="GO" id="GO:0016208">
    <property type="term" value="F:AMP binding"/>
    <property type="evidence" value="ECO:0007669"/>
    <property type="project" value="TreeGrafter"/>
</dbReference>
<dbReference type="PANTHER" id="PTHR32315">
    <property type="entry name" value="ADENINE PHOSPHORIBOSYLTRANSFERASE"/>
    <property type="match status" value="1"/>
</dbReference>
<comment type="similarity">
    <text evidence="5 11">Belongs to the purine/pyrimidine phosphoribosyltransferase family.</text>
</comment>
<evidence type="ECO:0000256" key="1">
    <source>
        <dbReference type="ARBA" id="ARBA00000868"/>
    </source>
</evidence>
<sequence length="177" mass="19339">MSYDECYIRSVIRAVPDWPEPGVMFRDIAPLFQDPKALHCVIDAFSQRYIDADISHIAALDARGFLLGSILSYKLNLPLILIRKKGKLPGDTLTEEYQLEYGSACVEVHTDACKEGDKVLLIDDLIATGGSLLAASTLLRKLGAEITEAAAIIDLPFLHGSSKIQEAGIPVHTLIAY</sequence>
<evidence type="ECO:0000259" key="12">
    <source>
        <dbReference type="Pfam" id="PF00156"/>
    </source>
</evidence>
<evidence type="ECO:0000256" key="7">
    <source>
        <dbReference type="ARBA" id="ARBA00022490"/>
    </source>
</evidence>
<dbReference type="EC" id="2.4.2.7" evidence="6 11"/>
<keyword evidence="10 11" id="KW-0660">Purine salvage</keyword>
<organism evidence="13 14">
    <name type="scientific">Motiliproteus coralliicola</name>
    <dbReference type="NCBI Taxonomy" id="2283196"/>
    <lineage>
        <taxon>Bacteria</taxon>
        <taxon>Pseudomonadati</taxon>
        <taxon>Pseudomonadota</taxon>
        <taxon>Gammaproteobacteria</taxon>
        <taxon>Oceanospirillales</taxon>
        <taxon>Oceanospirillaceae</taxon>
        <taxon>Motiliproteus</taxon>
    </lineage>
</organism>
<keyword evidence="14" id="KW-1185">Reference proteome</keyword>
<dbReference type="GO" id="GO:0006168">
    <property type="term" value="P:adenine salvage"/>
    <property type="evidence" value="ECO:0007669"/>
    <property type="project" value="InterPro"/>
</dbReference>
<dbReference type="CDD" id="cd06223">
    <property type="entry name" value="PRTases_typeI"/>
    <property type="match status" value="1"/>
</dbReference>
<dbReference type="InterPro" id="IPR050054">
    <property type="entry name" value="UPRTase/APRTase"/>
</dbReference>
<dbReference type="EMBL" id="QQOH01000001">
    <property type="protein sequence ID" value="RDE24294.1"/>
    <property type="molecule type" value="Genomic_DNA"/>
</dbReference>